<evidence type="ECO:0008006" key="3">
    <source>
        <dbReference type="Google" id="ProtNLM"/>
    </source>
</evidence>
<gene>
    <name evidence="1" type="ORF">CE91St16_28000</name>
</gene>
<proteinExistence type="predicted"/>
<comment type="caution">
    <text evidence="1">The sequence shown here is derived from an EMBL/GenBank/DDBJ whole genome shotgun (WGS) entry which is preliminary data.</text>
</comment>
<dbReference type="AlphaFoldDB" id="A0AA37KPN4"/>
<dbReference type="InterPro" id="IPR024401">
    <property type="entry name" value="WYL_prot"/>
</dbReference>
<evidence type="ECO:0000313" key="1">
    <source>
        <dbReference type="EMBL" id="GKI19892.1"/>
    </source>
</evidence>
<reference evidence="1" key="1">
    <citation type="submission" date="2022-01" db="EMBL/GenBank/DDBJ databases">
        <title>Novel bile acid biosynthetic pathways are enriched in the microbiome of centenarians.</title>
        <authorList>
            <person name="Sato Y."/>
            <person name="Atarashi K."/>
            <person name="Plichta R.D."/>
            <person name="Arai Y."/>
            <person name="Sasajima S."/>
            <person name="Kearney M.S."/>
            <person name="Suda W."/>
            <person name="Takeshita K."/>
            <person name="Sasaki T."/>
            <person name="Okamoto S."/>
            <person name="Skelly N.A."/>
            <person name="Okamura Y."/>
            <person name="Vlamakis H."/>
            <person name="Li Y."/>
            <person name="Tanoue T."/>
            <person name="Takei H."/>
            <person name="Nittono H."/>
            <person name="Narushima S."/>
            <person name="Irie J."/>
            <person name="Itoh H."/>
            <person name="Moriya K."/>
            <person name="Sugiura Y."/>
            <person name="Suematsu M."/>
            <person name="Moritoki N."/>
            <person name="Shibata S."/>
            <person name="Littman R.D."/>
            <person name="Fischbach A.M."/>
            <person name="Uwamino Y."/>
            <person name="Inoue T."/>
            <person name="Honda A."/>
            <person name="Hattori M."/>
            <person name="Murai T."/>
            <person name="Xavier J.R."/>
            <person name="Hirose N."/>
            <person name="Honda K."/>
        </authorList>
    </citation>
    <scope>NUCLEOTIDE SEQUENCE</scope>
    <source>
        <strain evidence="1">CE91-St16</strain>
    </source>
</reference>
<protein>
    <recommendedName>
        <fullName evidence="3">DUF2693 domain-containing protein</fullName>
    </recommendedName>
</protein>
<dbReference type="Proteomes" id="UP001055105">
    <property type="component" value="Unassembled WGS sequence"/>
</dbReference>
<accession>A0AA37KPN4</accession>
<name>A0AA37KPN4_9BACT</name>
<dbReference type="EMBL" id="BQOL01000002">
    <property type="protein sequence ID" value="GKI19892.1"/>
    <property type="molecule type" value="Genomic_DNA"/>
</dbReference>
<organism evidence="1 2">
    <name type="scientific">Alistipes finegoldii</name>
    <dbReference type="NCBI Taxonomy" id="214856"/>
    <lineage>
        <taxon>Bacteria</taxon>
        <taxon>Pseudomonadati</taxon>
        <taxon>Bacteroidota</taxon>
        <taxon>Bacteroidia</taxon>
        <taxon>Bacteroidales</taxon>
        <taxon>Rikenellaceae</taxon>
        <taxon>Alistipes</taxon>
    </lineage>
</organism>
<dbReference type="RefSeq" id="WP_227042600.1">
    <property type="nucleotide sequence ID" value="NZ_AP025581.1"/>
</dbReference>
<evidence type="ECO:0000313" key="2">
    <source>
        <dbReference type="Proteomes" id="UP001055105"/>
    </source>
</evidence>
<dbReference type="Pfam" id="PF10902">
    <property type="entry name" value="WYL_2"/>
    <property type="match status" value="1"/>
</dbReference>
<sequence length="119" mass="13876">MTENYLVRILTDELTSFTDLPFWQIQTKVCDAVHRAMRQTDGLDEFINALQNRIVRFSYKKTDGSVREAIGTMKPSVLSTLSAKMQSGQKRRSTGCIVYFDLEREDWRCFRPENFLSIL</sequence>